<protein>
    <submittedName>
        <fullName evidence="1">Uncharacterized protein</fullName>
    </submittedName>
</protein>
<organism evidence="1 2">
    <name type="scientific">Cinchona calisaya</name>
    <dbReference type="NCBI Taxonomy" id="153742"/>
    <lineage>
        <taxon>Eukaryota</taxon>
        <taxon>Viridiplantae</taxon>
        <taxon>Streptophyta</taxon>
        <taxon>Embryophyta</taxon>
        <taxon>Tracheophyta</taxon>
        <taxon>Spermatophyta</taxon>
        <taxon>Magnoliopsida</taxon>
        <taxon>eudicotyledons</taxon>
        <taxon>Gunneridae</taxon>
        <taxon>Pentapetalae</taxon>
        <taxon>asterids</taxon>
        <taxon>lamiids</taxon>
        <taxon>Gentianales</taxon>
        <taxon>Rubiaceae</taxon>
        <taxon>Cinchonoideae</taxon>
        <taxon>Cinchoneae</taxon>
        <taxon>Cinchona</taxon>
    </lineage>
</organism>
<comment type="caution">
    <text evidence="1">The sequence shown here is derived from an EMBL/GenBank/DDBJ whole genome shotgun (WGS) entry which is preliminary data.</text>
</comment>
<proteinExistence type="predicted"/>
<dbReference type="AlphaFoldDB" id="A0ABD2Z4T0"/>
<sequence>MAFMAYGNNEVSSIYDSCDDNDVESFIFKMHECLKESYARNKELKIKVNALLSDNSKLVHEKNMLTQENDILKKKGLDTKTKIKEEQTSLKKRLDDLDVFLQKKKKNVF</sequence>
<evidence type="ECO:0000313" key="2">
    <source>
        <dbReference type="Proteomes" id="UP001630127"/>
    </source>
</evidence>
<reference evidence="1 2" key="1">
    <citation type="submission" date="2024-11" db="EMBL/GenBank/DDBJ databases">
        <title>A near-complete genome assembly of Cinchona calisaya.</title>
        <authorList>
            <person name="Lian D.C."/>
            <person name="Zhao X.W."/>
            <person name="Wei L."/>
        </authorList>
    </citation>
    <scope>NUCLEOTIDE SEQUENCE [LARGE SCALE GENOMIC DNA]</scope>
    <source>
        <tissue evidence="1">Nenye</tissue>
    </source>
</reference>
<accession>A0ABD2Z4T0</accession>
<evidence type="ECO:0000313" key="1">
    <source>
        <dbReference type="EMBL" id="KAL3514133.1"/>
    </source>
</evidence>
<name>A0ABD2Z4T0_9GENT</name>
<gene>
    <name evidence="1" type="ORF">ACH5RR_026850</name>
</gene>
<dbReference type="EMBL" id="JBJUIK010000011">
    <property type="protein sequence ID" value="KAL3514133.1"/>
    <property type="molecule type" value="Genomic_DNA"/>
</dbReference>
<dbReference type="Proteomes" id="UP001630127">
    <property type="component" value="Unassembled WGS sequence"/>
</dbReference>
<keyword evidence="2" id="KW-1185">Reference proteome</keyword>